<reference evidence="1 2" key="1">
    <citation type="submission" date="2024-05" db="EMBL/GenBank/DDBJ databases">
        <title>Genetic variation in Jamaican populations of the coffee berry borer (Hypothenemus hampei).</title>
        <authorList>
            <person name="Errbii M."/>
            <person name="Myrie A."/>
        </authorList>
    </citation>
    <scope>NUCLEOTIDE SEQUENCE [LARGE SCALE GENOMIC DNA]</scope>
    <source>
        <strain evidence="1">JA-Hopewell-2020-01-JO</strain>
        <tissue evidence="1">Whole body</tissue>
    </source>
</reference>
<evidence type="ECO:0000313" key="2">
    <source>
        <dbReference type="Proteomes" id="UP001566132"/>
    </source>
</evidence>
<keyword evidence="2" id="KW-1185">Reference proteome</keyword>
<dbReference type="Proteomes" id="UP001566132">
    <property type="component" value="Unassembled WGS sequence"/>
</dbReference>
<gene>
    <name evidence="1" type="ORF">ABEB36_013999</name>
</gene>
<accession>A0ABD1E308</accession>
<organism evidence="1 2">
    <name type="scientific">Hypothenemus hampei</name>
    <name type="common">Coffee berry borer</name>
    <dbReference type="NCBI Taxonomy" id="57062"/>
    <lineage>
        <taxon>Eukaryota</taxon>
        <taxon>Metazoa</taxon>
        <taxon>Ecdysozoa</taxon>
        <taxon>Arthropoda</taxon>
        <taxon>Hexapoda</taxon>
        <taxon>Insecta</taxon>
        <taxon>Pterygota</taxon>
        <taxon>Neoptera</taxon>
        <taxon>Endopterygota</taxon>
        <taxon>Coleoptera</taxon>
        <taxon>Polyphaga</taxon>
        <taxon>Cucujiformia</taxon>
        <taxon>Curculionidae</taxon>
        <taxon>Scolytinae</taxon>
        <taxon>Hypothenemus</taxon>
    </lineage>
</organism>
<dbReference type="AlphaFoldDB" id="A0ABD1E308"/>
<sequence length="137" mass="15755">MVHAFPTNTLSHGENGHYAAENRSICNLKEPVHKNDATNKAYADSKLEELRHADNSTKAYVEVLWGTIQIMENHITSINERLYAVTLEKIPSMEKQINDSNSYMMELLKISNENIKPEKMWEAIKKLKDIKIISINK</sequence>
<comment type="caution">
    <text evidence="1">The sequence shown here is derived from an EMBL/GenBank/DDBJ whole genome shotgun (WGS) entry which is preliminary data.</text>
</comment>
<name>A0ABD1E308_HYPHA</name>
<dbReference type="EMBL" id="JBDJPC010000012">
    <property type="protein sequence ID" value="KAL1489054.1"/>
    <property type="molecule type" value="Genomic_DNA"/>
</dbReference>
<protein>
    <submittedName>
        <fullName evidence="1">Uncharacterized protein</fullName>
    </submittedName>
</protein>
<evidence type="ECO:0000313" key="1">
    <source>
        <dbReference type="EMBL" id="KAL1489054.1"/>
    </source>
</evidence>
<proteinExistence type="predicted"/>